<keyword evidence="4" id="KW-1185">Reference proteome</keyword>
<dbReference type="AlphaFoldDB" id="A0A0A1TZZ3"/>
<name>A0A0A1TZZ3_ENTIV</name>
<feature type="domain" description="FUZ/MON1/HPS1 second Longin" evidence="2">
    <location>
        <begin position="192"/>
        <end position="282"/>
    </location>
</feature>
<dbReference type="GO" id="GO:0006623">
    <property type="term" value="P:protein targeting to vacuole"/>
    <property type="evidence" value="ECO:0007669"/>
    <property type="project" value="InterPro"/>
</dbReference>
<evidence type="ECO:0000313" key="4">
    <source>
        <dbReference type="Proteomes" id="UP000014680"/>
    </source>
</evidence>
<feature type="domain" description="FUZ/MON1/HPS1 first Longin" evidence="1">
    <location>
        <begin position="24"/>
        <end position="143"/>
    </location>
</feature>
<dbReference type="GeneID" id="14884736"/>
<dbReference type="InterPro" id="IPR043972">
    <property type="entry name" value="FUZ/MON1/HPS1_longin_1"/>
</dbReference>
<dbReference type="OrthoDB" id="272411at2759"/>
<dbReference type="RefSeq" id="XP_004185132.1">
    <property type="nucleotide sequence ID" value="XM_004185084.1"/>
</dbReference>
<dbReference type="EMBL" id="KB207030">
    <property type="protein sequence ID" value="ELP85786.1"/>
    <property type="molecule type" value="Genomic_DNA"/>
</dbReference>
<protein>
    <recommendedName>
        <fullName evidence="5">FUZ/MON1/HPS1 first Longin domain-containing protein</fullName>
    </recommendedName>
</protein>
<dbReference type="KEGG" id="eiv:EIN_281570"/>
<dbReference type="Proteomes" id="UP000014680">
    <property type="component" value="Unassembled WGS sequence"/>
</dbReference>
<organism evidence="3 4">
    <name type="scientific">Entamoeba invadens IP1</name>
    <dbReference type="NCBI Taxonomy" id="370355"/>
    <lineage>
        <taxon>Eukaryota</taxon>
        <taxon>Amoebozoa</taxon>
        <taxon>Evosea</taxon>
        <taxon>Archamoebae</taxon>
        <taxon>Mastigamoebida</taxon>
        <taxon>Entamoebidae</taxon>
        <taxon>Entamoeba</taxon>
    </lineage>
</organism>
<dbReference type="VEuPathDB" id="AmoebaDB:EIN_281570"/>
<dbReference type="PANTHER" id="PTHR13027">
    <property type="entry name" value="SAND PROTEIN-RELATED"/>
    <property type="match status" value="1"/>
</dbReference>
<evidence type="ECO:0000259" key="1">
    <source>
        <dbReference type="Pfam" id="PF19036"/>
    </source>
</evidence>
<dbReference type="OMA" id="FVIDIWR"/>
<accession>A0A0A1TZZ3</accession>
<reference evidence="3 4" key="1">
    <citation type="submission" date="2012-10" db="EMBL/GenBank/DDBJ databases">
        <authorList>
            <person name="Zafar N."/>
            <person name="Inman J."/>
            <person name="Hall N."/>
            <person name="Lorenzi H."/>
            <person name="Caler E."/>
        </authorList>
    </citation>
    <scope>NUCLEOTIDE SEQUENCE [LARGE SCALE GENOMIC DNA]</scope>
    <source>
        <strain evidence="3 4">IP1</strain>
    </source>
</reference>
<dbReference type="GO" id="GO:0016192">
    <property type="term" value="P:vesicle-mediated transport"/>
    <property type="evidence" value="ECO:0007669"/>
    <property type="project" value="InterPro"/>
</dbReference>
<dbReference type="Pfam" id="PF19037">
    <property type="entry name" value="Fuz_longin_2"/>
    <property type="match status" value="1"/>
</dbReference>
<evidence type="ECO:0008006" key="5">
    <source>
        <dbReference type="Google" id="ProtNLM"/>
    </source>
</evidence>
<proteinExistence type="predicted"/>
<dbReference type="Pfam" id="PF19036">
    <property type="entry name" value="Fuz_longin_1"/>
    <property type="match status" value="1"/>
</dbReference>
<dbReference type="InterPro" id="IPR004353">
    <property type="entry name" value="Mon1"/>
</dbReference>
<evidence type="ECO:0000313" key="3">
    <source>
        <dbReference type="EMBL" id="ELP85786.1"/>
    </source>
</evidence>
<dbReference type="PANTHER" id="PTHR13027:SF7">
    <property type="entry name" value="VACUOLAR FUSION PROTEIN MON1 HOMOLOG"/>
    <property type="match status" value="1"/>
</dbReference>
<dbReference type="InterPro" id="IPR043971">
    <property type="entry name" value="FUZ/MON1/HPS1_longin_2"/>
</dbReference>
<evidence type="ECO:0000259" key="2">
    <source>
        <dbReference type="Pfam" id="PF19037"/>
    </source>
</evidence>
<gene>
    <name evidence="3" type="ORF">EIN_281570</name>
</gene>
<sequence>MTEALWEAHSKEDPTSLTFFHHKKQIYIFTPAGKPVFCRYGNVLLQSSTTATLTALISYTSSDPIQSIHAPDNIILFDTTTPLSYCIISKTGEYEKVLLRQLSILIHVLHSFISLPTIKMTLQNASNFDLRRIVAGHYSLLKNAIHLANEMVGICVGCTEIFPLQSKHREELLIKIDFAINTCEKTMEKDGVLFVLILNRNKTVFARGRKGVKMSTRDILAIIAHVNTIKVVGKKVLLPMCLSDFNENAFVQSYFNFYTEDITIVAISTQAESFQSLNVLCCDIENMMKDIEISTPDIQCQLITQNKVLNIVVTQNHQIYTTGIFTKEQKRDVANALSRQYTEEMINYKDYYILHKRVEEAEYVAVVNPFITKTDLCKLDEDIFVWVKQVSPTLWLANPPLW</sequence>
<dbReference type="PRINTS" id="PR01546">
    <property type="entry name" value="YEAST73DUF"/>
</dbReference>